<evidence type="ECO:0000313" key="3">
    <source>
        <dbReference type="Proteomes" id="UP000664915"/>
    </source>
</evidence>
<sequence length="109" mass="12886">MIDLSQLTEDQINELELQIQKHKEEQKHKDNLKNLKGYKVTFYVRFDPEKHKDDDMLTDEGELDPNIFADYLCDNVVGQLVMNFDLRGYEDVSYPNVEVATQQDIEDKF</sequence>
<dbReference type="RefSeq" id="YP_010670061.1">
    <property type="nucleotide sequence ID" value="NC_070963.1"/>
</dbReference>
<protein>
    <submittedName>
        <fullName evidence="2">Uncharacterized protein</fullName>
    </submittedName>
</protein>
<name>A0A879R242_9CAUD</name>
<evidence type="ECO:0000313" key="2">
    <source>
        <dbReference type="EMBL" id="QPX48051.1"/>
    </source>
</evidence>
<proteinExistence type="predicted"/>
<reference evidence="2" key="1">
    <citation type="submission" date="2020-09" db="EMBL/GenBank/DDBJ databases">
        <authorList>
            <person name="Zhang D."/>
            <person name="Hatherill J.R."/>
            <person name="Ramirez J.F."/>
            <person name="Edinger B."/>
            <person name="Balarin R."/>
            <person name="Sullivan A."/>
            <person name="Humpal K.M."/>
            <person name="Guseva A."/>
            <person name="Butela K.A."/>
            <person name="Garlena R.A."/>
            <person name="Russell D.A."/>
            <person name="Pope W.H."/>
            <person name="Jacobs-Sera D."/>
            <person name="Hatfull G.F."/>
        </authorList>
    </citation>
    <scope>NUCLEOTIDE SEQUENCE</scope>
</reference>
<evidence type="ECO:0000256" key="1">
    <source>
        <dbReference type="SAM" id="Coils"/>
    </source>
</evidence>
<dbReference type="KEGG" id="vg:77946256"/>
<organism evidence="2 3">
    <name type="scientific">Synechococcus phage S-SRM01</name>
    <dbReference type="NCBI Taxonomy" id="2781608"/>
    <lineage>
        <taxon>Viruses</taxon>
        <taxon>Duplodnaviria</taxon>
        <taxon>Heunggongvirae</taxon>
        <taxon>Uroviricota</taxon>
        <taxon>Caudoviricetes</taxon>
        <taxon>Pantevenvirales</taxon>
        <taxon>Kyanoviridae</taxon>
        <taxon>Serangoonvirus</taxon>
        <taxon>Serangoonvirus essarone</taxon>
    </lineage>
</organism>
<dbReference type="GeneID" id="77946256"/>
<dbReference type="Proteomes" id="UP000664915">
    <property type="component" value="Segment"/>
</dbReference>
<accession>A0A879R242</accession>
<dbReference type="EMBL" id="MW015081">
    <property type="protein sequence ID" value="QPX48051.1"/>
    <property type="molecule type" value="Genomic_DNA"/>
</dbReference>
<feature type="coiled-coil region" evidence="1">
    <location>
        <begin position="5"/>
        <end position="32"/>
    </location>
</feature>
<keyword evidence="3" id="KW-1185">Reference proteome</keyword>
<keyword evidence="1" id="KW-0175">Coiled coil</keyword>